<reference evidence="2 3" key="1">
    <citation type="submission" date="2018-07" db="EMBL/GenBank/DDBJ databases">
        <title>Genome assembly of strain KB82.</title>
        <authorList>
            <person name="Kukolya J."/>
            <person name="Horvath B."/>
            <person name="Nagy I."/>
            <person name="Toth A."/>
        </authorList>
    </citation>
    <scope>NUCLEOTIDE SEQUENCE [LARGE SCALE GENOMIC DNA]</scope>
    <source>
        <strain evidence="2 3">Kb82</strain>
    </source>
</reference>
<feature type="transmembrane region" description="Helical" evidence="1">
    <location>
        <begin position="49"/>
        <end position="76"/>
    </location>
</feature>
<dbReference type="EMBL" id="PRDM01000004">
    <property type="protein sequence ID" value="MBE8726532.1"/>
    <property type="molecule type" value="Genomic_DNA"/>
</dbReference>
<proteinExistence type="predicted"/>
<protein>
    <recommendedName>
        <fullName evidence="4">DUF304 domain-containing protein</fullName>
    </recommendedName>
</protein>
<evidence type="ECO:0000313" key="3">
    <source>
        <dbReference type="Proteomes" id="UP000640614"/>
    </source>
</evidence>
<evidence type="ECO:0000313" key="2">
    <source>
        <dbReference type="EMBL" id="MBE8726532.1"/>
    </source>
</evidence>
<evidence type="ECO:0008006" key="4">
    <source>
        <dbReference type="Google" id="ProtNLM"/>
    </source>
</evidence>
<comment type="caution">
    <text evidence="2">The sequence shown here is derived from an EMBL/GenBank/DDBJ whole genome shotgun (WGS) entry which is preliminary data.</text>
</comment>
<dbReference type="RefSeq" id="WP_194139727.1">
    <property type="nucleotide sequence ID" value="NZ_PRDM01000004.1"/>
</dbReference>
<evidence type="ECO:0000256" key="1">
    <source>
        <dbReference type="SAM" id="Phobius"/>
    </source>
</evidence>
<sequence length="180" mass="20602">MNPSNSKISVELMMHGKRKTIPIVLDALSTSLFFILFILLILSENNIHVNAFFMLSIFTLMIIGLMSFLINVYALFNWQINDLRHITGKIILTEISITIDNLFINIDDIEKVHFKAYNTRKAGRGLGDGANNEITIKTTESTINHKFMLEDKSKREELKNYALFLKTKHLLSDIEGIDLV</sequence>
<accession>A0ABR9TPH4</accession>
<feature type="transmembrane region" description="Helical" evidence="1">
    <location>
        <begin position="21"/>
        <end position="43"/>
    </location>
</feature>
<dbReference type="Proteomes" id="UP000640614">
    <property type="component" value="Unassembled WGS sequence"/>
</dbReference>
<keyword evidence="1" id="KW-0812">Transmembrane</keyword>
<keyword evidence="1" id="KW-1133">Transmembrane helix</keyword>
<name>A0ABR9TPH4_9FLAO</name>
<gene>
    <name evidence="2" type="ORF">C4F50_16550</name>
</gene>
<keyword evidence="3" id="KW-1185">Reference proteome</keyword>
<keyword evidence="1" id="KW-0472">Membrane</keyword>
<organism evidence="2 3">
    <name type="scientific">Flavobacterium hungaricum</name>
    <dbReference type="NCBI Taxonomy" id="2082725"/>
    <lineage>
        <taxon>Bacteria</taxon>
        <taxon>Pseudomonadati</taxon>
        <taxon>Bacteroidota</taxon>
        <taxon>Flavobacteriia</taxon>
        <taxon>Flavobacteriales</taxon>
        <taxon>Flavobacteriaceae</taxon>
        <taxon>Flavobacterium</taxon>
    </lineage>
</organism>